<evidence type="ECO:0000256" key="2">
    <source>
        <dbReference type="ARBA" id="ARBA00023015"/>
    </source>
</evidence>
<dbReference type="CDD" id="cd00067">
    <property type="entry name" value="GAL4"/>
    <property type="match status" value="1"/>
</dbReference>
<keyword evidence="9" id="KW-1185">Reference proteome</keyword>
<dbReference type="PROSITE" id="PS50048">
    <property type="entry name" value="ZN2_CY6_FUNGAL_2"/>
    <property type="match status" value="1"/>
</dbReference>
<feature type="domain" description="Zn(2)-C6 fungal-type" evidence="7">
    <location>
        <begin position="22"/>
        <end position="51"/>
    </location>
</feature>
<dbReference type="KEGG" id="sapo:SAPIO_CDS2432"/>
<keyword evidence="2" id="KW-0805">Transcription regulation</keyword>
<evidence type="ECO:0000259" key="7">
    <source>
        <dbReference type="PROSITE" id="PS50048"/>
    </source>
</evidence>
<name>A0A084GCG9_PSEDA</name>
<comment type="caution">
    <text evidence="8">The sequence shown here is derived from an EMBL/GenBank/DDBJ whole genome shotgun (WGS) entry which is preliminary data.</text>
</comment>
<dbReference type="GO" id="GO:0000435">
    <property type="term" value="P:positive regulation of transcription from RNA polymerase II promoter by galactose"/>
    <property type="evidence" value="ECO:0007669"/>
    <property type="project" value="TreeGrafter"/>
</dbReference>
<keyword evidence="5" id="KW-0539">Nucleus</keyword>
<dbReference type="SMART" id="SM00906">
    <property type="entry name" value="Fungal_trans"/>
    <property type="match status" value="1"/>
</dbReference>
<dbReference type="GeneID" id="27721504"/>
<dbReference type="GO" id="GO:0000978">
    <property type="term" value="F:RNA polymerase II cis-regulatory region sequence-specific DNA binding"/>
    <property type="evidence" value="ECO:0007669"/>
    <property type="project" value="TreeGrafter"/>
</dbReference>
<feature type="compositionally biased region" description="Polar residues" evidence="6">
    <location>
        <begin position="628"/>
        <end position="639"/>
    </location>
</feature>
<dbReference type="InterPro" id="IPR051127">
    <property type="entry name" value="Fungal_SecMet_Regulators"/>
</dbReference>
<dbReference type="OrthoDB" id="3364175at2759"/>
<dbReference type="InterPro" id="IPR007219">
    <property type="entry name" value="XnlR_reg_dom"/>
</dbReference>
<dbReference type="RefSeq" id="XP_016644830.1">
    <property type="nucleotide sequence ID" value="XM_016785454.1"/>
</dbReference>
<dbReference type="AlphaFoldDB" id="A0A084GCG9"/>
<proteinExistence type="predicted"/>
<evidence type="ECO:0000313" key="9">
    <source>
        <dbReference type="Proteomes" id="UP000028545"/>
    </source>
</evidence>
<dbReference type="Pfam" id="PF00172">
    <property type="entry name" value="Zn_clus"/>
    <property type="match status" value="1"/>
</dbReference>
<gene>
    <name evidence="8" type="ORF">SAPIO_CDS2432</name>
</gene>
<keyword evidence="3" id="KW-0238">DNA-binding</keyword>
<dbReference type="GO" id="GO:0005634">
    <property type="term" value="C:nucleus"/>
    <property type="evidence" value="ECO:0007669"/>
    <property type="project" value="TreeGrafter"/>
</dbReference>
<dbReference type="SMART" id="SM00066">
    <property type="entry name" value="GAL4"/>
    <property type="match status" value="1"/>
</dbReference>
<dbReference type="Pfam" id="PF04082">
    <property type="entry name" value="Fungal_trans"/>
    <property type="match status" value="1"/>
</dbReference>
<evidence type="ECO:0000256" key="4">
    <source>
        <dbReference type="ARBA" id="ARBA00023163"/>
    </source>
</evidence>
<dbReference type="PANTHER" id="PTHR47424:SF3">
    <property type="entry name" value="REGULATORY PROTEIN GAL4"/>
    <property type="match status" value="1"/>
</dbReference>
<dbReference type="InterPro" id="IPR036864">
    <property type="entry name" value="Zn2-C6_fun-type_DNA-bd_sf"/>
</dbReference>
<evidence type="ECO:0000256" key="3">
    <source>
        <dbReference type="ARBA" id="ARBA00023125"/>
    </source>
</evidence>
<keyword evidence="4" id="KW-0804">Transcription</keyword>
<dbReference type="HOGENOM" id="CLU_019316_0_0_1"/>
<dbReference type="EMBL" id="JOWA01000086">
    <property type="protein sequence ID" value="KEZ45031.1"/>
    <property type="molecule type" value="Genomic_DNA"/>
</dbReference>
<dbReference type="Proteomes" id="UP000028545">
    <property type="component" value="Unassembled WGS sequence"/>
</dbReference>
<protein>
    <recommendedName>
        <fullName evidence="7">Zn(2)-C6 fungal-type domain-containing protein</fullName>
    </recommendedName>
</protein>
<keyword evidence="1" id="KW-0479">Metal-binding</keyword>
<dbReference type="GO" id="GO:0000981">
    <property type="term" value="F:DNA-binding transcription factor activity, RNA polymerase II-specific"/>
    <property type="evidence" value="ECO:0007669"/>
    <property type="project" value="InterPro"/>
</dbReference>
<evidence type="ECO:0000256" key="5">
    <source>
        <dbReference type="ARBA" id="ARBA00023242"/>
    </source>
</evidence>
<dbReference type="Gene3D" id="4.10.240.10">
    <property type="entry name" value="Zn(2)-C6 fungal-type DNA-binding domain"/>
    <property type="match status" value="1"/>
</dbReference>
<evidence type="ECO:0000256" key="1">
    <source>
        <dbReference type="ARBA" id="ARBA00022723"/>
    </source>
</evidence>
<dbReference type="VEuPathDB" id="FungiDB:SAPIO_CDS2432"/>
<dbReference type="PROSITE" id="PS00463">
    <property type="entry name" value="ZN2_CY6_FUNGAL_1"/>
    <property type="match status" value="1"/>
</dbReference>
<dbReference type="SUPFAM" id="SSF57701">
    <property type="entry name" value="Zn2/Cys6 DNA-binding domain"/>
    <property type="match status" value="1"/>
</dbReference>
<evidence type="ECO:0000313" key="8">
    <source>
        <dbReference type="EMBL" id="KEZ45031.1"/>
    </source>
</evidence>
<dbReference type="GO" id="GO:0008270">
    <property type="term" value="F:zinc ion binding"/>
    <property type="evidence" value="ECO:0007669"/>
    <property type="project" value="InterPro"/>
</dbReference>
<dbReference type="InterPro" id="IPR001138">
    <property type="entry name" value="Zn2Cys6_DnaBD"/>
</dbReference>
<dbReference type="GO" id="GO:0006351">
    <property type="term" value="P:DNA-templated transcription"/>
    <property type="evidence" value="ECO:0007669"/>
    <property type="project" value="InterPro"/>
</dbReference>
<dbReference type="CDD" id="cd12148">
    <property type="entry name" value="fungal_TF_MHR"/>
    <property type="match status" value="1"/>
</dbReference>
<organism evidence="8 9">
    <name type="scientific">Pseudallescheria apiosperma</name>
    <name type="common">Scedosporium apiospermum</name>
    <dbReference type="NCBI Taxonomy" id="563466"/>
    <lineage>
        <taxon>Eukaryota</taxon>
        <taxon>Fungi</taxon>
        <taxon>Dikarya</taxon>
        <taxon>Ascomycota</taxon>
        <taxon>Pezizomycotina</taxon>
        <taxon>Sordariomycetes</taxon>
        <taxon>Hypocreomycetidae</taxon>
        <taxon>Microascales</taxon>
        <taxon>Microascaceae</taxon>
        <taxon>Scedosporium</taxon>
    </lineage>
</organism>
<accession>A0A084GCG9</accession>
<dbReference type="OMA" id="ITRACER"/>
<reference evidence="8 9" key="1">
    <citation type="journal article" date="2014" name="Genome Announc.">
        <title>Draft genome sequence of the pathogenic fungus Scedosporium apiospermum.</title>
        <authorList>
            <person name="Vandeputte P."/>
            <person name="Ghamrawi S."/>
            <person name="Rechenmann M."/>
            <person name="Iltis A."/>
            <person name="Giraud S."/>
            <person name="Fleury M."/>
            <person name="Thornton C."/>
            <person name="Delhaes L."/>
            <person name="Meyer W."/>
            <person name="Papon N."/>
            <person name="Bouchara J.P."/>
        </authorList>
    </citation>
    <scope>NUCLEOTIDE SEQUENCE [LARGE SCALE GENOMIC DNA]</scope>
    <source>
        <strain evidence="8 9">IHEM 14462</strain>
    </source>
</reference>
<evidence type="ECO:0000256" key="6">
    <source>
        <dbReference type="SAM" id="MobiDB-lite"/>
    </source>
</evidence>
<feature type="region of interest" description="Disordered" evidence="6">
    <location>
        <begin position="626"/>
        <end position="649"/>
    </location>
</feature>
<dbReference type="PANTHER" id="PTHR47424">
    <property type="entry name" value="REGULATORY PROTEIN GAL4"/>
    <property type="match status" value="1"/>
</dbReference>
<sequence>MSTSEPRKLLAPASQRKKTVEACNPCRARKSKCDGALPCKSCIRGNHHCYYDSSTSTDRLTGLHREFDEFNKRLLELERIVFSALPSSVSTSPWVGEENLVISDSQRKKPTITIPDAAGSLSFDGSTQIHQAEIQFDAVTTLNTSTGSVEFYGSTSILALARSLDNRLREFEGEHRGFQTLLKKSRTTTRGLEVDLEGLFEHNDFVPAAWQPGNRWQLRKDVADGHVQSFFNTIHDYLPVLDVDVFMAAYRQFWTAPPADVECVAARQAECLIYSVLAMGALYSDSGSDNAESAASYFSRAQDLLGRLFDAVSVETVQAALFIGCYAQHAIKPNLAYNYIGLAIRFAYSIGLHRCRQQVSGSHAHAQAGLRSWWMLYGVEAEQCLDSGRPTSIQEADAKAPFPRDPPDFSTGVSRVTFITVMAKFSTIMRKVINLVSSIGDNPGTQGFEGRLMNLHVELSAWREALPLHLKFGRDLGRYNEHAWVATKWVKRQRQSVEVHFNHLMTFLHRPLFRKFSTVSSPRSSNMSVPICLGAAQDNVMLIHHVLTEDTSMQRWAYYCYYCLSATLFLLMRICECPEHEADGYLQVCYRSIEVFEAIDSEPSRKCVPLVKAVLARLGHALDPGIRLSNSAPNRTPMSRQPPPPQDRGITEKCEVDARYFGLPADLSLSSEIFGDAFKDQSAEDVLKLSTRVSGDELFSADLGTLFNTDSF</sequence>